<name>A0A086ARR0_FLAHY</name>
<evidence type="ECO:0000259" key="13">
    <source>
        <dbReference type="Pfam" id="PF08532"/>
    </source>
</evidence>
<dbReference type="GO" id="GO:0004565">
    <property type="term" value="F:beta-galactosidase activity"/>
    <property type="evidence" value="ECO:0007669"/>
    <property type="project" value="UniProtKB-EC"/>
</dbReference>
<dbReference type="STRING" id="991.IW20_02500"/>
<dbReference type="Pfam" id="PF02449">
    <property type="entry name" value="Glyco_hydro_42"/>
    <property type="match status" value="1"/>
</dbReference>
<evidence type="ECO:0000256" key="6">
    <source>
        <dbReference type="ARBA" id="ARBA00022833"/>
    </source>
</evidence>
<dbReference type="EC" id="3.2.1.23" evidence="3 8"/>
<evidence type="ECO:0000256" key="5">
    <source>
        <dbReference type="ARBA" id="ARBA00022801"/>
    </source>
</evidence>
<dbReference type="GO" id="GO:0005975">
    <property type="term" value="P:carbohydrate metabolic process"/>
    <property type="evidence" value="ECO:0007669"/>
    <property type="project" value="InterPro"/>
</dbReference>
<evidence type="ECO:0000256" key="10">
    <source>
        <dbReference type="PIRSR" id="PIRSR001084-2"/>
    </source>
</evidence>
<evidence type="ECO:0000256" key="7">
    <source>
        <dbReference type="ARBA" id="ARBA00023295"/>
    </source>
</evidence>
<dbReference type="RefSeq" id="WP_051885496.1">
    <property type="nucleotide sequence ID" value="NZ_JBEWQG010000001.1"/>
</dbReference>
<dbReference type="InterPro" id="IPR029062">
    <property type="entry name" value="Class_I_gatase-like"/>
</dbReference>
<feature type="domain" description="Beta-galactosidase trimerisation" evidence="13">
    <location>
        <begin position="453"/>
        <end position="657"/>
    </location>
</feature>
<evidence type="ECO:0000259" key="12">
    <source>
        <dbReference type="Pfam" id="PF02449"/>
    </source>
</evidence>
<organism evidence="14 16">
    <name type="scientific">Flavobacterium hydatis</name>
    <name type="common">Cytophaga aquatilis</name>
    <dbReference type="NCBI Taxonomy" id="991"/>
    <lineage>
        <taxon>Bacteria</taxon>
        <taxon>Pseudomonadati</taxon>
        <taxon>Bacteroidota</taxon>
        <taxon>Flavobacteriia</taxon>
        <taxon>Flavobacteriales</taxon>
        <taxon>Flavobacteriaceae</taxon>
        <taxon>Flavobacterium</taxon>
    </lineage>
</organism>
<reference evidence="15 17" key="2">
    <citation type="submission" date="2016-11" db="EMBL/GenBank/DDBJ databases">
        <title>Whole genomes of Flavobacteriaceae.</title>
        <authorList>
            <person name="Stine C."/>
            <person name="Li C."/>
            <person name="Tadesse D."/>
        </authorList>
    </citation>
    <scope>NUCLEOTIDE SEQUENCE [LARGE SCALE GENOMIC DNA]</scope>
    <source>
        <strain evidence="15 17">ATCC 29551</strain>
    </source>
</reference>
<evidence type="ECO:0000256" key="8">
    <source>
        <dbReference type="PIRNR" id="PIRNR001084"/>
    </source>
</evidence>
<evidence type="ECO:0000313" key="17">
    <source>
        <dbReference type="Proteomes" id="UP000198424"/>
    </source>
</evidence>
<evidence type="ECO:0000313" key="14">
    <source>
        <dbReference type="EMBL" id="KFF19374.1"/>
    </source>
</evidence>
<evidence type="ECO:0000313" key="15">
    <source>
        <dbReference type="EMBL" id="OXA96495.1"/>
    </source>
</evidence>
<dbReference type="PANTHER" id="PTHR36447:SF2">
    <property type="entry name" value="BETA-GALACTOSIDASE YESZ"/>
    <property type="match status" value="1"/>
</dbReference>
<dbReference type="GO" id="GO:0009341">
    <property type="term" value="C:beta-galactosidase complex"/>
    <property type="evidence" value="ECO:0007669"/>
    <property type="project" value="InterPro"/>
</dbReference>
<keyword evidence="7 8" id="KW-0326">Glycosidase</keyword>
<dbReference type="Pfam" id="PF08532">
    <property type="entry name" value="Glyco_hydro_42M"/>
    <property type="match status" value="1"/>
</dbReference>
<reference evidence="14 16" key="1">
    <citation type="submission" date="2014-07" db="EMBL/GenBank/DDBJ databases">
        <title>Genome of Flavobacterium hydatis DSM 2063.</title>
        <authorList>
            <person name="Pipes S.E."/>
            <person name="Stropko S.J."/>
            <person name="Newman J.D."/>
        </authorList>
    </citation>
    <scope>NUCLEOTIDE SEQUENCE [LARGE SCALE GENOMIC DNA]</scope>
    <source>
        <strain evidence="14 16">DSM 2063</strain>
    </source>
</reference>
<gene>
    <name evidence="15" type="ORF">B0A62_04325</name>
    <name evidence="14" type="ORF">IW20_02500</name>
</gene>
<evidence type="ECO:0000256" key="11">
    <source>
        <dbReference type="SAM" id="SignalP"/>
    </source>
</evidence>
<feature type="binding site" evidence="10">
    <location>
        <position position="191"/>
    </location>
    <ligand>
        <name>substrate</name>
    </ligand>
</feature>
<dbReference type="EMBL" id="MUGY01000004">
    <property type="protein sequence ID" value="OXA96495.1"/>
    <property type="molecule type" value="Genomic_DNA"/>
</dbReference>
<keyword evidence="17" id="KW-1185">Reference proteome</keyword>
<dbReference type="SUPFAM" id="SSF51445">
    <property type="entry name" value="(Trans)glycosidases"/>
    <property type="match status" value="1"/>
</dbReference>
<dbReference type="SUPFAM" id="SSF52317">
    <property type="entry name" value="Class I glutamine amidotransferase-like"/>
    <property type="match status" value="1"/>
</dbReference>
<keyword evidence="5 8" id="KW-0378">Hydrolase</keyword>
<accession>A0A086ARR0</accession>
<feature type="binding site" evidence="10">
    <location>
        <position position="364"/>
    </location>
    <ligand>
        <name>substrate</name>
    </ligand>
</feature>
<dbReference type="Gene3D" id="3.40.50.880">
    <property type="match status" value="1"/>
</dbReference>
<comment type="caution">
    <text evidence="14">The sequence shown here is derived from an EMBL/GenBank/DDBJ whole genome shotgun (WGS) entry which is preliminary data.</text>
</comment>
<dbReference type="eggNOG" id="COG1874">
    <property type="taxonomic scope" value="Bacteria"/>
</dbReference>
<sequence length="711" mass="81319">MFKQNIPLVKILFTLLLIANCNSNPVFSQTKKTTATEKKDPQRFFSKPDLMQIGVYYYPEQWPKEQWERDLKNIKKLGFEFTHFAEFAWTYMEPEEGKYDFKWLDDALAIAEKNGLKVILCTPTPTPPAWMGDKYPEIYLVDASGRRREHGNRANVSITNEKYREYTDQIVAELGKRYGKNKNIMGWQIDNEPLGTADFSPSARKAFQIWLKAKYGTIEKLNTEWVGNFWSTRYNNFEQIVLPNAEIYFEDKLSPHAVLDFKRFTSDAQGEYLNRQAEILRKYVDPKQWITTNFTNVIYDADPRSANKMDFITYTMYPVSGQNPLGGDSFRMGSPNKISEANDYYRSITGVTGIMELQPGQVNWAGINPQLQPGTVHMWISQAFGGGCFFTCTYRYRHPLGSSEMYHDGIVGTDGVTLTTGGKEFVQSIEDMKLLRKEYNPKAVIPQEIAKRKTGFLWSHENLWDLENQKQTEFWSTWRHRNTYTTAIKSTGAPVDFITENDDFSAYPFIVAPAYQLIDQKLVDKWTKYVENGGNLILSCRTGQKDRNGHFFEANWSGPIVPLIGADVDFFDMLVANVNGTITAGSNTYKWNTWADVLSPKQGTEVLATYADQFYKDKAAAITRKLGKGTVTYIGAESKDGGLERQVVRTIYERAKVAIEDLPKGVFIEWRDGFYVGVNYTNEPINLPIPQGSKILVGQNPLQPAQAIIWK</sequence>
<feature type="active site" description="Nucleophile" evidence="9">
    <location>
        <position position="356"/>
    </location>
</feature>
<dbReference type="InterPro" id="IPR013780">
    <property type="entry name" value="Glyco_hydro_b"/>
</dbReference>
<dbReference type="SUPFAM" id="SSF51011">
    <property type="entry name" value="Glycosyl hydrolase domain"/>
    <property type="match status" value="1"/>
</dbReference>
<dbReference type="AlphaFoldDB" id="A0A086ARR0"/>
<dbReference type="GO" id="GO:0046872">
    <property type="term" value="F:metal ion binding"/>
    <property type="evidence" value="ECO:0007669"/>
    <property type="project" value="UniProtKB-KW"/>
</dbReference>
<feature type="active site" description="Proton donor" evidence="9">
    <location>
        <position position="192"/>
    </location>
</feature>
<dbReference type="Gene3D" id="3.20.20.80">
    <property type="entry name" value="Glycosidases"/>
    <property type="match status" value="1"/>
</dbReference>
<protein>
    <recommendedName>
        <fullName evidence="3 8">Beta-galactosidase</fullName>
        <shortName evidence="8">Beta-gal</shortName>
        <ecNumber evidence="3 8">3.2.1.23</ecNumber>
    </recommendedName>
</protein>
<evidence type="ECO:0000256" key="2">
    <source>
        <dbReference type="ARBA" id="ARBA00005940"/>
    </source>
</evidence>
<comment type="catalytic activity">
    <reaction evidence="1 8">
        <text>Hydrolysis of terminal non-reducing beta-D-galactose residues in beta-D-galactosides.</text>
        <dbReference type="EC" id="3.2.1.23"/>
    </reaction>
</comment>
<proteinExistence type="inferred from homology"/>
<evidence type="ECO:0000256" key="3">
    <source>
        <dbReference type="ARBA" id="ARBA00012756"/>
    </source>
</evidence>
<dbReference type="Proteomes" id="UP000198424">
    <property type="component" value="Unassembled WGS sequence"/>
</dbReference>
<keyword evidence="6" id="KW-0862">Zinc</keyword>
<comment type="similarity">
    <text evidence="2 8">Belongs to the glycosyl hydrolase 42 family.</text>
</comment>
<evidence type="ECO:0000256" key="9">
    <source>
        <dbReference type="PIRSR" id="PIRSR001084-1"/>
    </source>
</evidence>
<dbReference type="PANTHER" id="PTHR36447">
    <property type="entry name" value="BETA-GALACTOSIDASE GANA"/>
    <property type="match status" value="1"/>
</dbReference>
<dbReference type="Proteomes" id="UP000028712">
    <property type="component" value="Unassembled WGS sequence"/>
</dbReference>
<dbReference type="EMBL" id="JPRM01000003">
    <property type="protein sequence ID" value="KFF19374.1"/>
    <property type="molecule type" value="Genomic_DNA"/>
</dbReference>
<dbReference type="CDD" id="cd03143">
    <property type="entry name" value="A4_beta-galactosidase_middle_domain"/>
    <property type="match status" value="1"/>
</dbReference>
<dbReference type="InterPro" id="IPR003476">
    <property type="entry name" value="Glyco_hydro_42"/>
</dbReference>
<dbReference type="PIRSF" id="PIRSF001084">
    <property type="entry name" value="B-galactosidase"/>
    <property type="match status" value="1"/>
</dbReference>
<feature type="domain" description="Glycoside hydrolase family 42 N-terminal" evidence="12">
    <location>
        <begin position="57"/>
        <end position="433"/>
    </location>
</feature>
<dbReference type="InterPro" id="IPR013738">
    <property type="entry name" value="Beta_galactosidase_Trimer"/>
</dbReference>
<keyword evidence="4" id="KW-0479">Metal-binding</keyword>
<dbReference type="Gene3D" id="2.60.40.1180">
    <property type="entry name" value="Golgi alpha-mannosidase II"/>
    <property type="match status" value="1"/>
</dbReference>
<feature type="signal peptide" evidence="11">
    <location>
        <begin position="1"/>
        <end position="28"/>
    </location>
</feature>
<feature type="chain" id="PRO_5001803169" description="Beta-galactosidase" evidence="11">
    <location>
        <begin position="29"/>
        <end position="711"/>
    </location>
</feature>
<dbReference type="InterPro" id="IPR017853">
    <property type="entry name" value="GH"/>
</dbReference>
<keyword evidence="11" id="KW-0732">Signal</keyword>
<dbReference type="OrthoDB" id="9800974at2"/>
<feature type="binding site" evidence="10">
    <location>
        <position position="153"/>
    </location>
    <ligand>
        <name>substrate</name>
    </ligand>
</feature>
<dbReference type="InterPro" id="IPR013529">
    <property type="entry name" value="Glyco_hydro_42_N"/>
</dbReference>
<evidence type="ECO:0000256" key="4">
    <source>
        <dbReference type="ARBA" id="ARBA00022723"/>
    </source>
</evidence>
<evidence type="ECO:0000256" key="1">
    <source>
        <dbReference type="ARBA" id="ARBA00001412"/>
    </source>
</evidence>
<evidence type="ECO:0000313" key="16">
    <source>
        <dbReference type="Proteomes" id="UP000028712"/>
    </source>
</evidence>